<proteinExistence type="predicted"/>
<name>C0R8W8_BORVA</name>
<dbReference type="AlphaFoldDB" id="C0R8W8"/>
<protein>
    <submittedName>
        <fullName evidence="1">Uncharacterized protein</fullName>
    </submittedName>
</protein>
<evidence type="ECO:0000313" key="1">
    <source>
        <dbReference type="EMBL" id="ACN52896.1"/>
    </source>
</evidence>
<gene>
    <name evidence="1" type="ORF">BVAVS116_D0013</name>
</gene>
<reference evidence="1 2" key="1">
    <citation type="journal article" date="2012" name="J. Bacteriol.">
        <title>Whole-Genome Sequences of Borrelia bissettii, Borrelia valaisiana, and Borrelia spielmanii.</title>
        <authorList>
            <person name="Schutzer S.E."/>
            <person name="Fraser-Liggett C.M."/>
            <person name="Qiu W.G."/>
            <person name="Kraiczy P."/>
            <person name="Mongodin E.F."/>
            <person name="Dunn J.J."/>
            <person name="Luft B.J."/>
            <person name="Casjens S.R."/>
        </authorList>
    </citation>
    <scope>NUCLEOTIDE SEQUENCE [LARGE SCALE GENOMIC DNA]</scope>
    <source>
        <strain evidence="1 2">VS116</strain>
        <plasmid evidence="1">VS116_lp17</plasmid>
    </source>
</reference>
<geneLocation type="plasmid" evidence="1 2">
    <name>VS116_lp17</name>
</geneLocation>
<organism evidence="1 2">
    <name type="scientific">Borreliella valaisiana VS116</name>
    <dbReference type="NCBI Taxonomy" id="445987"/>
    <lineage>
        <taxon>Bacteria</taxon>
        <taxon>Pseudomonadati</taxon>
        <taxon>Spirochaetota</taxon>
        <taxon>Spirochaetia</taxon>
        <taxon>Spirochaetales</taxon>
        <taxon>Borreliaceae</taxon>
        <taxon>Borreliella</taxon>
    </lineage>
</organism>
<dbReference type="Proteomes" id="UP000006163">
    <property type="component" value="Plasmid VS116_lp17"/>
</dbReference>
<evidence type="ECO:0000313" key="2">
    <source>
        <dbReference type="Proteomes" id="UP000006163"/>
    </source>
</evidence>
<dbReference type="HOGENOM" id="CLU_3077418_0_0_12"/>
<accession>C0R8W8</accession>
<dbReference type="EMBL" id="CP001439">
    <property type="protein sequence ID" value="ACN52896.1"/>
    <property type="molecule type" value="Genomic_DNA"/>
</dbReference>
<keyword evidence="1" id="KW-0614">Plasmid</keyword>
<keyword evidence="2" id="KW-1185">Reference proteome</keyword>
<sequence length="52" mass="6111">MIFIIVFCMLLSFAIKNCKKTATENKDNDYNNTDFSLELDYKCKNNKKVNLL</sequence>